<name>A0AAV7UMZ8_PLEWA</name>
<gene>
    <name evidence="2" type="ORF">NDU88_006936</name>
</gene>
<reference evidence="2" key="1">
    <citation type="journal article" date="2022" name="bioRxiv">
        <title>Sequencing and chromosome-scale assembly of the giantPleurodeles waltlgenome.</title>
        <authorList>
            <person name="Brown T."/>
            <person name="Elewa A."/>
            <person name="Iarovenko S."/>
            <person name="Subramanian E."/>
            <person name="Araus A.J."/>
            <person name="Petzold A."/>
            <person name="Susuki M."/>
            <person name="Suzuki K.-i.T."/>
            <person name="Hayashi T."/>
            <person name="Toyoda A."/>
            <person name="Oliveira C."/>
            <person name="Osipova E."/>
            <person name="Leigh N.D."/>
            <person name="Simon A."/>
            <person name="Yun M.H."/>
        </authorList>
    </citation>
    <scope>NUCLEOTIDE SEQUENCE</scope>
    <source>
        <strain evidence="2">20211129_DDA</strain>
        <tissue evidence="2">Liver</tissue>
    </source>
</reference>
<proteinExistence type="predicted"/>
<protein>
    <submittedName>
        <fullName evidence="2">Uncharacterized protein</fullName>
    </submittedName>
</protein>
<feature type="region of interest" description="Disordered" evidence="1">
    <location>
        <begin position="1"/>
        <end position="75"/>
    </location>
</feature>
<evidence type="ECO:0000313" key="3">
    <source>
        <dbReference type="Proteomes" id="UP001066276"/>
    </source>
</evidence>
<dbReference type="AlphaFoldDB" id="A0AAV7UMZ8"/>
<evidence type="ECO:0000313" key="2">
    <source>
        <dbReference type="EMBL" id="KAJ1190198.1"/>
    </source>
</evidence>
<dbReference type="Proteomes" id="UP001066276">
    <property type="component" value="Chromosome 3_1"/>
</dbReference>
<organism evidence="2 3">
    <name type="scientific">Pleurodeles waltl</name>
    <name type="common">Iberian ribbed newt</name>
    <dbReference type="NCBI Taxonomy" id="8319"/>
    <lineage>
        <taxon>Eukaryota</taxon>
        <taxon>Metazoa</taxon>
        <taxon>Chordata</taxon>
        <taxon>Craniata</taxon>
        <taxon>Vertebrata</taxon>
        <taxon>Euteleostomi</taxon>
        <taxon>Amphibia</taxon>
        <taxon>Batrachia</taxon>
        <taxon>Caudata</taxon>
        <taxon>Salamandroidea</taxon>
        <taxon>Salamandridae</taxon>
        <taxon>Pleurodelinae</taxon>
        <taxon>Pleurodeles</taxon>
    </lineage>
</organism>
<dbReference type="EMBL" id="JANPWB010000005">
    <property type="protein sequence ID" value="KAJ1190198.1"/>
    <property type="molecule type" value="Genomic_DNA"/>
</dbReference>
<evidence type="ECO:0000256" key="1">
    <source>
        <dbReference type="SAM" id="MobiDB-lite"/>
    </source>
</evidence>
<accession>A0AAV7UMZ8</accession>
<comment type="caution">
    <text evidence="2">The sequence shown here is derived from an EMBL/GenBank/DDBJ whole genome shotgun (WGS) entry which is preliminary data.</text>
</comment>
<keyword evidence="3" id="KW-1185">Reference proteome</keyword>
<sequence>MSPNGRGKPRGSALSAWDRLRPLPIQGQVSGCTPTWKGEGEERSVPELSTPSRSPLGPRAVSRNPRVQEGGRKGDVAARLRQACRTSPWSQVSAPYAVFSFLPGRLPLTSPRSPNRVLRAGPKLRSQFQLRASICRERVITFLDA</sequence>